<keyword evidence="2" id="KW-1185">Reference proteome</keyword>
<dbReference type="EMBL" id="JACSQB010000027">
    <property type="protein sequence ID" value="MBD8046070.1"/>
    <property type="molecule type" value="Genomic_DNA"/>
</dbReference>
<reference evidence="1 2" key="1">
    <citation type="submission" date="2020-08" db="EMBL/GenBank/DDBJ databases">
        <title>A Genomic Blueprint of the Chicken Gut Microbiome.</title>
        <authorList>
            <person name="Gilroy R."/>
            <person name="Ravi A."/>
            <person name="Getino M."/>
            <person name="Pursley I."/>
            <person name="Horton D.L."/>
            <person name="Alikhan N.-F."/>
            <person name="Baker D."/>
            <person name="Gharbi K."/>
            <person name="Hall N."/>
            <person name="Watson M."/>
            <person name="Adriaenssens E.M."/>
            <person name="Foster-Nyarko E."/>
            <person name="Jarju S."/>
            <person name="Secka A."/>
            <person name="Antonio M."/>
            <person name="Oren A."/>
            <person name="Chaudhuri R."/>
            <person name="La Ragione R.M."/>
            <person name="Hildebrand F."/>
            <person name="Pallen M.J."/>
        </authorList>
    </citation>
    <scope>NUCLEOTIDE SEQUENCE [LARGE SCALE GENOMIC DNA]</scope>
    <source>
        <strain evidence="1 2">N37</strain>
    </source>
</reference>
<dbReference type="InterPro" id="IPR052209">
    <property type="entry name" value="CbiZ"/>
</dbReference>
<sequence length="383" mass="42642">MMIYTLSTGDKIHKYDKSIVIQFKDDRKVLSTSPINGGYREDLKNIFNHDENPGAGIACKLKAPTYGEHMHLIAEELGLNPEETAGISTAASMENLSIKSESFKEITVTAIVTGGIEVNGGRVGDPASYYETNGKVEMIKHGTINIILVIDGDLPPETMTRALVTCTEAKTAAIQELMAGSNYSRGIATGSGTDGTIIVCNSKSKIKLTNAGKHSKLGELIGVAVKKAVKEALFLQTGLCPKSQHSMLKRVKRFGIDENKIWDKYKELYCEYLKEENEEQLTKPEFIHNLHVIDSRKELVILTSLYVHIIDQLDWKLLSPMEVVDELNEILNNILKKFNMENKLMSVFKLDYSENESTEEVIELIIDRFILIMAQISGGVKNV</sequence>
<dbReference type="Pfam" id="PF01955">
    <property type="entry name" value="CbiZ"/>
    <property type="match status" value="1"/>
</dbReference>
<dbReference type="PANTHER" id="PTHR35336">
    <property type="entry name" value="ADENOSYLCOBINAMIDE AMIDOHYDROLASE"/>
    <property type="match status" value="1"/>
</dbReference>
<comment type="caution">
    <text evidence="1">The sequence shown here is derived from an EMBL/GenBank/DDBJ whole genome shotgun (WGS) entry which is preliminary data.</text>
</comment>
<dbReference type="PANTHER" id="PTHR35336:SF5">
    <property type="entry name" value="ADENOSYLCOBINAMIDE AMIDOHYDROLASE"/>
    <property type="match status" value="1"/>
</dbReference>
<evidence type="ECO:0000313" key="1">
    <source>
        <dbReference type="EMBL" id="MBD8046070.1"/>
    </source>
</evidence>
<protein>
    <submittedName>
        <fullName evidence="1">Adenosylcobinamide amidohydrolase</fullName>
    </submittedName>
</protein>
<dbReference type="Proteomes" id="UP000627166">
    <property type="component" value="Unassembled WGS sequence"/>
</dbReference>
<evidence type="ECO:0000313" key="2">
    <source>
        <dbReference type="Proteomes" id="UP000627166"/>
    </source>
</evidence>
<gene>
    <name evidence="1" type="ORF">H9637_03255</name>
</gene>
<organism evidence="1 2">
    <name type="scientific">Clostridium faecium</name>
    <dbReference type="NCBI Taxonomy" id="2762223"/>
    <lineage>
        <taxon>Bacteria</taxon>
        <taxon>Bacillati</taxon>
        <taxon>Bacillota</taxon>
        <taxon>Clostridia</taxon>
        <taxon>Eubacteriales</taxon>
        <taxon>Clostridiaceae</taxon>
        <taxon>Clostridium</taxon>
    </lineage>
</organism>
<name>A0ABR8YPB1_9CLOT</name>
<proteinExistence type="predicted"/>
<accession>A0ABR8YPB1</accession>
<dbReference type="InterPro" id="IPR002808">
    <property type="entry name" value="AdoCbi_amidolase"/>
</dbReference>